<dbReference type="PANTHER" id="PTHR44167">
    <property type="entry name" value="OVARIAN-SPECIFIC SERINE/THREONINE-PROTEIN KINASE LOK-RELATED"/>
    <property type="match status" value="1"/>
</dbReference>
<dbReference type="SUPFAM" id="SSF47370">
    <property type="entry name" value="Bromodomain"/>
    <property type="match status" value="1"/>
</dbReference>
<dbReference type="Gene3D" id="1.10.510.10">
    <property type="entry name" value="Transferase(Phosphotransferase) domain 1"/>
    <property type="match status" value="1"/>
</dbReference>
<dbReference type="InterPro" id="IPR036427">
    <property type="entry name" value="Bromodomain-like_sf"/>
</dbReference>
<evidence type="ECO:0000313" key="5">
    <source>
        <dbReference type="Proteomes" id="UP001479436"/>
    </source>
</evidence>
<comment type="caution">
    <text evidence="4">The sequence shown here is derived from an EMBL/GenBank/DDBJ whole genome shotgun (WGS) entry which is preliminary data.</text>
</comment>
<dbReference type="Proteomes" id="UP001479436">
    <property type="component" value="Unassembled WGS sequence"/>
</dbReference>
<accession>A0ABR2W957</accession>
<feature type="compositionally biased region" description="Polar residues" evidence="2">
    <location>
        <begin position="437"/>
        <end position="450"/>
    </location>
</feature>
<evidence type="ECO:0000259" key="3">
    <source>
        <dbReference type="PROSITE" id="PS50011"/>
    </source>
</evidence>
<dbReference type="SMART" id="SM00220">
    <property type="entry name" value="S_TKc"/>
    <property type="match status" value="1"/>
</dbReference>
<dbReference type="InterPro" id="IPR011009">
    <property type="entry name" value="Kinase-like_dom_sf"/>
</dbReference>
<evidence type="ECO:0000313" key="4">
    <source>
        <dbReference type="EMBL" id="KAK9727673.1"/>
    </source>
</evidence>
<gene>
    <name evidence="4" type="ORF">K7432_001610</name>
</gene>
<keyword evidence="1" id="KW-0103">Bromodomain</keyword>
<protein>
    <recommendedName>
        <fullName evidence="3">Protein kinase domain-containing protein</fullName>
    </recommendedName>
</protein>
<feature type="domain" description="Protein kinase" evidence="3">
    <location>
        <begin position="1015"/>
        <end position="1308"/>
    </location>
</feature>
<evidence type="ECO:0000256" key="1">
    <source>
        <dbReference type="ARBA" id="ARBA00023117"/>
    </source>
</evidence>
<organism evidence="4 5">
    <name type="scientific">Basidiobolus ranarum</name>
    <dbReference type="NCBI Taxonomy" id="34480"/>
    <lineage>
        <taxon>Eukaryota</taxon>
        <taxon>Fungi</taxon>
        <taxon>Fungi incertae sedis</taxon>
        <taxon>Zoopagomycota</taxon>
        <taxon>Entomophthoromycotina</taxon>
        <taxon>Basidiobolomycetes</taxon>
        <taxon>Basidiobolales</taxon>
        <taxon>Basidiobolaceae</taxon>
        <taxon>Basidiobolus</taxon>
    </lineage>
</organism>
<dbReference type="Pfam" id="PF00069">
    <property type="entry name" value="Pkinase"/>
    <property type="match status" value="1"/>
</dbReference>
<name>A0ABR2W957_9FUNG</name>
<feature type="region of interest" description="Disordered" evidence="2">
    <location>
        <begin position="431"/>
        <end position="450"/>
    </location>
</feature>
<feature type="compositionally biased region" description="Polar residues" evidence="2">
    <location>
        <begin position="853"/>
        <end position="862"/>
    </location>
</feature>
<keyword evidence="5" id="KW-1185">Reference proteome</keyword>
<sequence length="1330" mass="149717">MTSVQEAEADHTTSTLATVPEIKETTIAPTVTSVQEVEADHTTATMATIPEVKEIAVTPNVPSVQEVEDRHTTSTVTTVPEAEEVTITPRMASAQEVEDDHIISTVATVSEVKEASDVTSVQEVADRHATSTVTIVPEAEEVTITPRMTPTQEVDAEADRTTSTLSTVPEAKEVTIAPTVTSTQEVEDDYTNATLVTIPETNEIAITPTVLSIQEVEAEHTISASIGENHVGQNLILAEDHVVVEKVPTDRLSSPNATINDAKVTVTSKDRGAILEAELPVENLESTIDLHDYDSPIIEANKDTSVDTPQKLYDISQMDKNISCNEDRFTPSPILFESAPLRTPDTKDLTLLETSNDLSMSFEAQISDDEEAAIVFPSSGNQSMMSSVVETPKLESLSLFEGDAENSTFSGAEPDTRDVVEDSVGVPYSPLEEIPLTSPTPVTESIQTSSDLENRTLDELEEAYICTRFPEPKIFHKATYILDRLFAMAFSRAFISPFGTAHLYEPPLGGLNLTIIDRKLWHGKYKTFEGFVEDLREVAEAVKLNYDDKDEIYFISKEFINFFEDLAWELRSNSSETPEKQEVAPFSEQELKMIKGLECTEDSPFYIVKLATLAEVVRSNRGLLEKETFAAVHHPFFEDFGSTPDILTGTTENALPTVLRIFISHNRTALELARDEQNGFLLVFTNVTMSKVETKGHIRLQADCFVTKPIGKRHDIEDVEILQSLDSMKSWIKVAVLKAFKFDAEVPSRFRTYHLKPYRPVKYDPSTIGEHPLSQIIMEAKNHWDPNIVKERQLAMSGDSREFTPQPKMKAPVRKHPTRTRSVSTTKKKAKVKMNLTSTPKRTDEDSKMDVSTPESPTFKGSLQTRIRTDGDDASSDDRFLLPTFPKEIMKKEIESQLSSEAEDVNIDIVGMDVDTEFPDFASRSIANQAQIRSELTVRIEQVSDSISDDSPFQLIELTQNAVEPTSSEKEFARESNSDFSTRQLLSEAKVLYSRIKETGLKLGVHFENRESIEQHLSQRYVVGQFKNVHVSASDVNIVVQIYKGIGRELIESRLMELACLLKLRGLKRVGEILSIVESDDGIPTGLTMNRYQKTLKQYLHIRYNISPQQKYKLMRDLIAAVKVLHDLGIAHRNLSEENIMVNEIEGIFLKDGTLRPKVFLIDYGKARFTRREDIQRWYLYPLAPEEEKLLPRITSTPDHGYKRYRSIKTLPRSKNDIATLSHDINPFAEDIYSLGVLLWRIFTQQCPLACVFEDDILGLRQIVSDEHRLRTEICKAIPGSKCRELLFGCLAVNDVDRWSVDELSKWIWNQQNRKQLIYEIERDFNGKGV</sequence>
<dbReference type="PANTHER" id="PTHR44167:SF30">
    <property type="entry name" value="PHOSPHORYLASE KINASE"/>
    <property type="match status" value="1"/>
</dbReference>
<dbReference type="PROSITE" id="PS50011">
    <property type="entry name" value="PROTEIN_KINASE_DOM"/>
    <property type="match status" value="1"/>
</dbReference>
<dbReference type="SUPFAM" id="SSF56112">
    <property type="entry name" value="Protein kinase-like (PK-like)"/>
    <property type="match status" value="1"/>
</dbReference>
<reference evidence="4 5" key="1">
    <citation type="submission" date="2023-04" db="EMBL/GenBank/DDBJ databases">
        <title>Genome of Basidiobolus ranarum AG-B5.</title>
        <authorList>
            <person name="Stajich J.E."/>
            <person name="Carter-House D."/>
            <person name="Gryganskyi A."/>
        </authorList>
    </citation>
    <scope>NUCLEOTIDE SEQUENCE [LARGE SCALE GENOMIC DNA]</scope>
    <source>
        <strain evidence="4 5">AG-B5</strain>
    </source>
</reference>
<feature type="region of interest" description="Disordered" evidence="2">
    <location>
        <begin position="797"/>
        <end position="862"/>
    </location>
</feature>
<dbReference type="EMBL" id="JASJQH010006913">
    <property type="protein sequence ID" value="KAK9727673.1"/>
    <property type="molecule type" value="Genomic_DNA"/>
</dbReference>
<proteinExistence type="predicted"/>
<dbReference type="InterPro" id="IPR000719">
    <property type="entry name" value="Prot_kinase_dom"/>
</dbReference>
<evidence type="ECO:0000256" key="2">
    <source>
        <dbReference type="SAM" id="MobiDB-lite"/>
    </source>
</evidence>